<reference evidence="4" key="1">
    <citation type="submission" date="2019-03" db="EMBL/GenBank/DDBJ databases">
        <authorList>
            <person name="Danneels B."/>
        </authorList>
    </citation>
    <scope>NUCLEOTIDE SEQUENCE</scope>
</reference>
<protein>
    <submittedName>
        <fullName evidence="4">Mobile element protein</fullName>
    </submittedName>
</protein>
<dbReference type="Pfam" id="PF13518">
    <property type="entry name" value="HTH_28"/>
    <property type="match status" value="1"/>
</dbReference>
<dbReference type="Gene3D" id="1.10.10.10">
    <property type="entry name" value="Winged helix-like DNA-binding domain superfamily/Winged helix DNA-binding domain"/>
    <property type="match status" value="1"/>
</dbReference>
<dbReference type="InterPro" id="IPR010921">
    <property type="entry name" value="Trp_repressor/repl_initiator"/>
</dbReference>
<evidence type="ECO:0000259" key="3">
    <source>
        <dbReference type="Pfam" id="PF13518"/>
    </source>
</evidence>
<comment type="similarity">
    <text evidence="1">Belongs to the IS150/IS1296 orfA family.</text>
</comment>
<dbReference type="InterPro" id="IPR055247">
    <property type="entry name" value="InsJ-like_HTH"/>
</dbReference>
<name>A0A484V2J7_9ZZZZ</name>
<dbReference type="InterPro" id="IPR036388">
    <property type="entry name" value="WH-like_DNA-bd_sf"/>
</dbReference>
<dbReference type="EMBL" id="CAADIO010000030">
    <property type="protein sequence ID" value="VFR93269.1"/>
    <property type="molecule type" value="Genomic_DNA"/>
</dbReference>
<evidence type="ECO:0000256" key="1">
    <source>
        <dbReference type="ARBA" id="ARBA00038232"/>
    </source>
</evidence>
<sequence length="136" mass="15428">MSSYQAHGLSGLRRKGASYDAAFKLKVLKRMWREHWSQAQTAAAFDIRCAAHIGKWVRQYDSGGIDALQPRRKGRPKSMSNKPTKPDVALAELSDKQIIARQNQELIDLRAEVAYLKKLDALIQEKRAAAQKKRKP</sequence>
<proteinExistence type="inferred from homology"/>
<organism evidence="4">
    <name type="scientific">plant metagenome</name>
    <dbReference type="NCBI Taxonomy" id="1297885"/>
    <lineage>
        <taxon>unclassified sequences</taxon>
        <taxon>metagenomes</taxon>
        <taxon>organismal metagenomes</taxon>
    </lineage>
</organism>
<dbReference type="GO" id="GO:0043565">
    <property type="term" value="F:sequence-specific DNA binding"/>
    <property type="evidence" value="ECO:0007669"/>
    <property type="project" value="InterPro"/>
</dbReference>
<accession>A0A484V2J7</accession>
<feature type="domain" description="Insertion element IS150 protein InsJ-like helix-turn-helix" evidence="3">
    <location>
        <begin position="23"/>
        <end position="77"/>
    </location>
</feature>
<dbReference type="PANTHER" id="PTHR33795:SF1">
    <property type="entry name" value="INSERTION ELEMENT IS150 PROTEIN INSJ"/>
    <property type="match status" value="1"/>
</dbReference>
<feature type="region of interest" description="Disordered" evidence="2">
    <location>
        <begin position="67"/>
        <end position="86"/>
    </location>
</feature>
<evidence type="ECO:0000313" key="4">
    <source>
        <dbReference type="EMBL" id="VFR93269.1"/>
    </source>
</evidence>
<evidence type="ECO:0000256" key="2">
    <source>
        <dbReference type="SAM" id="MobiDB-lite"/>
    </source>
</evidence>
<dbReference type="SUPFAM" id="SSF48295">
    <property type="entry name" value="TrpR-like"/>
    <property type="match status" value="1"/>
</dbReference>
<dbReference type="InterPro" id="IPR052057">
    <property type="entry name" value="IS150/IS1296_orfA-like"/>
</dbReference>
<dbReference type="PANTHER" id="PTHR33795">
    <property type="entry name" value="INSERTION ELEMENT IS150 PROTEIN INSJ"/>
    <property type="match status" value="1"/>
</dbReference>
<dbReference type="AlphaFoldDB" id="A0A484V2J7"/>
<gene>
    <name evidence="4" type="ORF">RAN3_4476</name>
</gene>